<dbReference type="Pfam" id="PF07730">
    <property type="entry name" value="HisKA_3"/>
    <property type="match status" value="1"/>
</dbReference>
<evidence type="ECO:0000256" key="2">
    <source>
        <dbReference type="ARBA" id="ARBA00022777"/>
    </source>
</evidence>
<evidence type="ECO:0000313" key="6">
    <source>
        <dbReference type="Proteomes" id="UP000032336"/>
    </source>
</evidence>
<evidence type="ECO:0000256" key="3">
    <source>
        <dbReference type="ARBA" id="ARBA00023012"/>
    </source>
</evidence>
<keyword evidence="2 5" id="KW-0418">Kinase</keyword>
<dbReference type="EMBL" id="JXUW01000001">
    <property type="protein sequence ID" value="KJE78083.1"/>
    <property type="molecule type" value="Genomic_DNA"/>
</dbReference>
<dbReference type="Pfam" id="PF13185">
    <property type="entry name" value="GAF_2"/>
    <property type="match status" value="1"/>
</dbReference>
<dbReference type="Gene3D" id="3.30.450.40">
    <property type="match status" value="1"/>
</dbReference>
<comment type="caution">
    <text evidence="5">The sequence shown here is derived from an EMBL/GenBank/DDBJ whole genome shotgun (WGS) entry which is preliminary data.</text>
</comment>
<feature type="domain" description="GAF" evidence="4">
    <location>
        <begin position="21"/>
        <end position="170"/>
    </location>
</feature>
<name>A0A0D8FXT4_9ACTN</name>
<dbReference type="Gene3D" id="1.20.5.1930">
    <property type="match status" value="1"/>
</dbReference>
<dbReference type="SUPFAM" id="SSF55874">
    <property type="entry name" value="ATPase domain of HSP90 chaperone/DNA topoisomerase II/histidine kinase"/>
    <property type="match status" value="1"/>
</dbReference>
<dbReference type="STRING" id="1121877.FEAC_00750"/>
<dbReference type="SMART" id="SM00065">
    <property type="entry name" value="GAF"/>
    <property type="match status" value="1"/>
</dbReference>
<dbReference type="SUPFAM" id="SSF55781">
    <property type="entry name" value="GAF domain-like"/>
    <property type="match status" value="1"/>
</dbReference>
<dbReference type="GO" id="GO:0016020">
    <property type="term" value="C:membrane"/>
    <property type="evidence" value="ECO:0007669"/>
    <property type="project" value="InterPro"/>
</dbReference>
<dbReference type="RefSeq" id="WP_035388127.1">
    <property type="nucleotide sequence ID" value="NZ_JXUW01000001.1"/>
</dbReference>
<dbReference type="GeneID" id="78371434"/>
<dbReference type="InterPro" id="IPR029016">
    <property type="entry name" value="GAF-like_dom_sf"/>
</dbReference>
<evidence type="ECO:0000256" key="1">
    <source>
        <dbReference type="ARBA" id="ARBA00022679"/>
    </source>
</evidence>
<dbReference type="InterPro" id="IPR003594">
    <property type="entry name" value="HATPase_dom"/>
</dbReference>
<protein>
    <submittedName>
        <fullName evidence="5">Redox sensor histidine kinase response regulator DevS</fullName>
        <ecNumber evidence="5">2.7.13.3</ecNumber>
    </submittedName>
</protein>
<dbReference type="InterPro" id="IPR050482">
    <property type="entry name" value="Sensor_HK_TwoCompSys"/>
</dbReference>
<dbReference type="GO" id="GO:0046983">
    <property type="term" value="F:protein dimerization activity"/>
    <property type="evidence" value="ECO:0007669"/>
    <property type="project" value="InterPro"/>
</dbReference>
<dbReference type="CDD" id="cd16917">
    <property type="entry name" value="HATPase_UhpB-NarQ-NarX-like"/>
    <property type="match status" value="1"/>
</dbReference>
<dbReference type="eggNOG" id="COG3850">
    <property type="taxonomic scope" value="Bacteria"/>
</dbReference>
<gene>
    <name evidence="5" type="primary">devS</name>
    <name evidence="5" type="ORF">FEAC_00750</name>
</gene>
<reference evidence="5 6" key="1">
    <citation type="submission" date="2015-01" db="EMBL/GenBank/DDBJ databases">
        <title>Draft genome of the acidophilic iron oxidizer Ferrimicrobium acidiphilum strain T23.</title>
        <authorList>
            <person name="Poehlein A."/>
            <person name="Eisen S."/>
            <person name="Schloemann M."/>
            <person name="Johnson B.D."/>
            <person name="Daniel R."/>
            <person name="Muehling M."/>
        </authorList>
    </citation>
    <scope>NUCLEOTIDE SEQUENCE [LARGE SCALE GENOMIC DNA]</scope>
    <source>
        <strain evidence="5 6">T23</strain>
    </source>
</reference>
<dbReference type="EC" id="2.7.13.3" evidence="5"/>
<dbReference type="InterPro" id="IPR036890">
    <property type="entry name" value="HATPase_C_sf"/>
</dbReference>
<keyword evidence="1 5" id="KW-0808">Transferase</keyword>
<dbReference type="Gene3D" id="3.30.565.10">
    <property type="entry name" value="Histidine kinase-like ATPase, C-terminal domain"/>
    <property type="match status" value="1"/>
</dbReference>
<organism evidence="5 6">
    <name type="scientific">Ferrimicrobium acidiphilum DSM 19497</name>
    <dbReference type="NCBI Taxonomy" id="1121877"/>
    <lineage>
        <taxon>Bacteria</taxon>
        <taxon>Bacillati</taxon>
        <taxon>Actinomycetota</taxon>
        <taxon>Acidimicrobiia</taxon>
        <taxon>Acidimicrobiales</taxon>
        <taxon>Acidimicrobiaceae</taxon>
        <taxon>Ferrimicrobium</taxon>
    </lineage>
</organism>
<accession>A0A0D8FXT4</accession>
<proteinExistence type="predicted"/>
<dbReference type="PANTHER" id="PTHR24421">
    <property type="entry name" value="NITRATE/NITRITE SENSOR PROTEIN NARX-RELATED"/>
    <property type="match status" value="1"/>
</dbReference>
<dbReference type="Proteomes" id="UP000032336">
    <property type="component" value="Unassembled WGS sequence"/>
</dbReference>
<evidence type="ECO:0000313" key="5">
    <source>
        <dbReference type="EMBL" id="KJE78083.1"/>
    </source>
</evidence>
<dbReference type="GO" id="GO:0000155">
    <property type="term" value="F:phosphorelay sensor kinase activity"/>
    <property type="evidence" value="ECO:0007669"/>
    <property type="project" value="InterPro"/>
</dbReference>
<keyword evidence="3" id="KW-0902">Two-component regulatory system</keyword>
<dbReference type="InterPro" id="IPR011712">
    <property type="entry name" value="Sig_transdc_His_kin_sub3_dim/P"/>
</dbReference>
<keyword evidence="6" id="KW-1185">Reference proteome</keyword>
<dbReference type="InterPro" id="IPR003018">
    <property type="entry name" value="GAF"/>
</dbReference>
<dbReference type="PANTHER" id="PTHR24421:SF56">
    <property type="entry name" value="OXYGEN SENSOR HISTIDINE KINASE RESPONSE REGULATOR DOST"/>
    <property type="match status" value="1"/>
</dbReference>
<sequence>MNEPRLKDIFEALIEVVSKLDIDETLTLLADHTRSLTRSRYAAIGVLDPEHEHQLLDFVTSGIDSRERELIGKPPSGDGLLGTVITSRSAVISNSIADDKRAIGFPPNHPTMKHFLGVPIITGERVFGNIYVTDRLDDQPFDQIDVAILETLATGASAVIGNLLLRQALMRAQVEDDRTRIARDLHDDIIQRLFAVGLQLQAALPSLQRTDGARFVRQAIEDLDAAIGEIRTTIFELEASRGDSPRAEILDLTSRLCMIAGLREHVVFSGPIDTLLTNSTKSLALTVLRELITNVIKHADANELRVEIQVSDNLKILVVDDGIGISDDPHIGHGIVNLHAKATDHGGSFSIAAGPLGGSRATFIVPL</sequence>
<evidence type="ECO:0000259" key="4">
    <source>
        <dbReference type="SMART" id="SM00065"/>
    </source>
</evidence>
<dbReference type="AlphaFoldDB" id="A0A0D8FXT4"/>
<dbReference type="Pfam" id="PF02518">
    <property type="entry name" value="HATPase_c"/>
    <property type="match status" value="1"/>
</dbReference>